<keyword evidence="4" id="KW-1278">Translocase</keyword>
<evidence type="ECO:0000259" key="6">
    <source>
        <dbReference type="PROSITE" id="PS50893"/>
    </source>
</evidence>
<dbReference type="PROSITE" id="PS50893">
    <property type="entry name" value="ABC_TRANSPORTER_2"/>
    <property type="match status" value="1"/>
</dbReference>
<dbReference type="PANTHER" id="PTHR42794">
    <property type="entry name" value="HEMIN IMPORT ATP-BINDING PROTEIN HMUV"/>
    <property type="match status" value="1"/>
</dbReference>
<evidence type="ECO:0000256" key="5">
    <source>
        <dbReference type="ARBA" id="ARBA00037066"/>
    </source>
</evidence>
<dbReference type="OrthoDB" id="9806726at2"/>
<evidence type="ECO:0000313" key="7">
    <source>
        <dbReference type="EMBL" id="TCC99208.1"/>
    </source>
</evidence>
<dbReference type="GO" id="GO:0016887">
    <property type="term" value="F:ATP hydrolysis activity"/>
    <property type="evidence" value="ECO:0007669"/>
    <property type="project" value="InterPro"/>
</dbReference>
<gene>
    <name evidence="7" type="ORF">EZ444_00570</name>
</gene>
<dbReference type="InterPro" id="IPR003593">
    <property type="entry name" value="AAA+_ATPase"/>
</dbReference>
<comment type="function">
    <text evidence="5">Part of the ABC transporter complex HmuTUV involved in hemin import. Responsible for energy coupling to the transport system.</text>
</comment>
<dbReference type="CDD" id="cd03214">
    <property type="entry name" value="ABC_Iron-Siderophores_B12_Hemin"/>
    <property type="match status" value="1"/>
</dbReference>
<dbReference type="AlphaFoldDB" id="A0A4R0NGB5"/>
<evidence type="ECO:0000256" key="4">
    <source>
        <dbReference type="ARBA" id="ARBA00022967"/>
    </source>
</evidence>
<dbReference type="InterPro" id="IPR027417">
    <property type="entry name" value="P-loop_NTPase"/>
</dbReference>
<organism evidence="7 8">
    <name type="scientific">Pedobacter hiemivivus</name>
    <dbReference type="NCBI Taxonomy" id="2530454"/>
    <lineage>
        <taxon>Bacteria</taxon>
        <taxon>Pseudomonadati</taxon>
        <taxon>Bacteroidota</taxon>
        <taxon>Sphingobacteriia</taxon>
        <taxon>Sphingobacteriales</taxon>
        <taxon>Sphingobacteriaceae</taxon>
        <taxon>Pedobacter</taxon>
    </lineage>
</organism>
<keyword evidence="2" id="KW-0547">Nucleotide-binding</keyword>
<dbReference type="PROSITE" id="PS00211">
    <property type="entry name" value="ABC_TRANSPORTER_1"/>
    <property type="match status" value="1"/>
</dbReference>
<name>A0A4R0NGB5_9SPHI</name>
<keyword evidence="8" id="KW-1185">Reference proteome</keyword>
<dbReference type="Gene3D" id="3.40.50.300">
    <property type="entry name" value="P-loop containing nucleotide triphosphate hydrolases"/>
    <property type="match status" value="1"/>
</dbReference>
<dbReference type="PANTHER" id="PTHR42794:SF1">
    <property type="entry name" value="HEMIN IMPORT ATP-BINDING PROTEIN HMUV"/>
    <property type="match status" value="1"/>
</dbReference>
<sequence length="265" mass="29629">MLIADSLTFEIGKRSLVKDISFSIRPGELLIILGANGAGKSSLFRLLSGEKMPTRGHIQLHGKEIAAYTVAELALKRGVLNQQNIVNMAFTVMEIVMMGRYPHYSNSPAVKDIEIAQQVMELTGVIDFADRSYLTLSGGEQQRVQLARVLAQIWDVPNALLLMDEPVASLDLQYQQQTLAIAKMLSKRGFMVVSILHDINLAGQYADRIIMLKNGRKWYDGTAAEVLSSKNIYDVFEINSDVYTNPRTLKHFFIPRNVSLNINSQ</sequence>
<evidence type="ECO:0000256" key="3">
    <source>
        <dbReference type="ARBA" id="ARBA00022840"/>
    </source>
</evidence>
<keyword evidence="1" id="KW-0813">Transport</keyword>
<reference evidence="7 8" key="1">
    <citation type="submission" date="2019-02" db="EMBL/GenBank/DDBJ databases">
        <title>Pedobacter sp. RP-3-8 sp. nov., isolated from Arctic soil.</title>
        <authorList>
            <person name="Dahal R.H."/>
        </authorList>
    </citation>
    <scope>NUCLEOTIDE SEQUENCE [LARGE SCALE GENOMIC DNA]</scope>
    <source>
        <strain evidence="7 8">RP-3-8</strain>
    </source>
</reference>
<protein>
    <submittedName>
        <fullName evidence="7">Heme ABC transporter ATP-binding protein</fullName>
    </submittedName>
</protein>
<dbReference type="Proteomes" id="UP000291117">
    <property type="component" value="Unassembled WGS sequence"/>
</dbReference>
<dbReference type="SUPFAM" id="SSF52540">
    <property type="entry name" value="P-loop containing nucleoside triphosphate hydrolases"/>
    <property type="match status" value="1"/>
</dbReference>
<accession>A0A4R0NGB5</accession>
<dbReference type="RefSeq" id="WP_131606185.1">
    <property type="nucleotide sequence ID" value="NZ_SJSM01000001.1"/>
</dbReference>
<feature type="domain" description="ABC transporter" evidence="6">
    <location>
        <begin position="2"/>
        <end position="239"/>
    </location>
</feature>
<dbReference type="NCBIfam" id="NF010068">
    <property type="entry name" value="PRK13548.1"/>
    <property type="match status" value="1"/>
</dbReference>
<evidence type="ECO:0000313" key="8">
    <source>
        <dbReference type="Proteomes" id="UP000291117"/>
    </source>
</evidence>
<dbReference type="EMBL" id="SJSM01000001">
    <property type="protein sequence ID" value="TCC99208.1"/>
    <property type="molecule type" value="Genomic_DNA"/>
</dbReference>
<keyword evidence="3 7" id="KW-0067">ATP-binding</keyword>
<proteinExistence type="predicted"/>
<evidence type="ECO:0000256" key="1">
    <source>
        <dbReference type="ARBA" id="ARBA00022448"/>
    </source>
</evidence>
<dbReference type="GO" id="GO:0005524">
    <property type="term" value="F:ATP binding"/>
    <property type="evidence" value="ECO:0007669"/>
    <property type="project" value="UniProtKB-KW"/>
</dbReference>
<dbReference type="InterPro" id="IPR017871">
    <property type="entry name" value="ABC_transporter-like_CS"/>
</dbReference>
<dbReference type="SMART" id="SM00382">
    <property type="entry name" value="AAA"/>
    <property type="match status" value="1"/>
</dbReference>
<dbReference type="Pfam" id="PF00005">
    <property type="entry name" value="ABC_tran"/>
    <property type="match status" value="1"/>
</dbReference>
<comment type="caution">
    <text evidence="7">The sequence shown here is derived from an EMBL/GenBank/DDBJ whole genome shotgun (WGS) entry which is preliminary data.</text>
</comment>
<evidence type="ECO:0000256" key="2">
    <source>
        <dbReference type="ARBA" id="ARBA00022741"/>
    </source>
</evidence>
<dbReference type="InterPro" id="IPR003439">
    <property type="entry name" value="ABC_transporter-like_ATP-bd"/>
</dbReference>